<organism evidence="3 4">
    <name type="scientific">Polyangium spumosum</name>
    <dbReference type="NCBI Taxonomy" id="889282"/>
    <lineage>
        <taxon>Bacteria</taxon>
        <taxon>Pseudomonadati</taxon>
        <taxon>Myxococcota</taxon>
        <taxon>Polyangia</taxon>
        <taxon>Polyangiales</taxon>
        <taxon>Polyangiaceae</taxon>
        <taxon>Polyangium</taxon>
    </lineage>
</organism>
<evidence type="ECO:0000256" key="2">
    <source>
        <dbReference type="SAM" id="SignalP"/>
    </source>
</evidence>
<protein>
    <recommendedName>
        <fullName evidence="5">MYXO-CTERM sorting domain-containing protein</fullName>
    </recommendedName>
</protein>
<keyword evidence="4" id="KW-1185">Reference proteome</keyword>
<evidence type="ECO:0000313" key="3">
    <source>
        <dbReference type="EMBL" id="MRG97638.1"/>
    </source>
</evidence>
<dbReference type="PROSITE" id="PS51257">
    <property type="entry name" value="PROKAR_LIPOPROTEIN"/>
    <property type="match status" value="1"/>
</dbReference>
<accession>A0A6N7PZV7</accession>
<proteinExistence type="predicted"/>
<dbReference type="Proteomes" id="UP000440224">
    <property type="component" value="Unassembled WGS sequence"/>
</dbReference>
<gene>
    <name evidence="3" type="ORF">GF068_37795</name>
</gene>
<dbReference type="OrthoDB" id="5481789at2"/>
<comment type="caution">
    <text evidence="3">The sequence shown here is derived from an EMBL/GenBank/DDBJ whole genome shotgun (WGS) entry which is preliminary data.</text>
</comment>
<evidence type="ECO:0008006" key="5">
    <source>
        <dbReference type="Google" id="ProtNLM"/>
    </source>
</evidence>
<feature type="chain" id="PRO_5026889232" description="MYXO-CTERM sorting domain-containing protein" evidence="2">
    <location>
        <begin position="28"/>
        <end position="1124"/>
    </location>
</feature>
<dbReference type="AlphaFoldDB" id="A0A6N7PZV7"/>
<feature type="signal peptide" evidence="2">
    <location>
        <begin position="1"/>
        <end position="27"/>
    </location>
</feature>
<dbReference type="RefSeq" id="WP_153824415.1">
    <property type="nucleotide sequence ID" value="NZ_WJIE01000019.1"/>
</dbReference>
<feature type="region of interest" description="Disordered" evidence="1">
    <location>
        <begin position="31"/>
        <end position="51"/>
    </location>
</feature>
<reference evidence="3 4" key="1">
    <citation type="submission" date="2019-10" db="EMBL/GenBank/DDBJ databases">
        <title>A soil myxobacterium in the family Polyangiaceae.</title>
        <authorList>
            <person name="Li Y."/>
            <person name="Wang J."/>
        </authorList>
    </citation>
    <scope>NUCLEOTIDE SEQUENCE [LARGE SCALE GENOMIC DNA]</scope>
    <source>
        <strain evidence="3 4">DSM 14734</strain>
    </source>
</reference>
<name>A0A6N7PZV7_9BACT</name>
<keyword evidence="2" id="KW-0732">Signal</keyword>
<dbReference type="EMBL" id="WJIE01000019">
    <property type="protein sequence ID" value="MRG97638.1"/>
    <property type="molecule type" value="Genomic_DNA"/>
</dbReference>
<evidence type="ECO:0000313" key="4">
    <source>
        <dbReference type="Proteomes" id="UP000440224"/>
    </source>
</evidence>
<evidence type="ECO:0000256" key="1">
    <source>
        <dbReference type="SAM" id="MobiDB-lite"/>
    </source>
</evidence>
<sequence length="1124" mass="113769">MNKPNVPSIRSLTKRTALLLVAGVVVACTKAPDPGTSAAPPARATGARVSSPVDLGAEARVARRSFRAEGGGWVGAGPAHRVSATVEGVEVAPVVPSRAAGAKARAGAALRIKRARVERGGRDLLGEGATGRMERADHLAITAGDVTEHIENREEGVELSWAFARAPEGEGDLSVVLDTEGERYVGATPRGLHYADPATGLGVRFGRATWIDARGKKSSVEARAEGSRIVLRVPSRVLAASAYPAVLDPLLSSEIAMDEPVNGLGTGNHDDPAVAWNGTQYLVAWQVRRFLDPVMENHIYAARVGADGNVLDLSGFPLGSGSYPQLASDGAGFYLQVGTTGRLLDANGQPIGAPISVAPSGGGSSVVFDGTNYLVTWGGANATGYYARVTPSGQVLDPGGVAFGAGTVQHLRVASSGAGALLAWDTPGFPRAYVARIDAQGALLDPMGIPFMHDAVGQNTPTPVWTGESYLVGYIVENNDAERNVVGARFDAQQGVALDATPIQVAGPFGNSIYEIDVTTDGTNAVMTWSDYLDDLVVHPLLRARVTPQGTVLDPDGFQYAPLGTVARGASNGAHAFHVWRNGYFDNFAPSALTIEGRRFDPNGQALDAAPIVVSRGASEQRVPAAAFDGQNFVVGWQDSRDFTAKKETNLYAVRVAPSGMVLDQNAIQMENGAYDVVHPMAAFDGTNTLFSWFECDIYYDGQFCDLRASRLSPQGVVLDADPIVIPDFQEGGEHVALSAGGGATLVVGGNYESLIATTIIGATPSGLSTPVSPDLRAPALSASFDGVHHLVVWQDEAKQIVARRVTPQGSVVDPAPIVLSGVLAAPAGVSVSFDGTNHVVVWVDGEGLFGARVDPAGTVLDPVAVQLASTPGCAYVGLAGRGAVADGGRTVIGYRTCAQGLTDVLAIVVDGMLSPITSLPITNDARPEGLPALASTNAGKVLVAYPQFVTEAPLGTSRVLAKIVDFTSCTMDAECNGGVCTGGVCVGEGNGSGGMGGMGGAGGSGGSGGSGGGAGGMGGAGGSGGAGGMAGAGGMGGVGGVGGVGGAGGMGMTGSGGMVASGGTTGTGGAGGVATVPGGGTECGCRAAGNGTTSDMPFAATAIGLLAALARRAGHRRKARSSN</sequence>